<feature type="transmembrane region" description="Helical" evidence="5">
    <location>
        <begin position="411"/>
        <end position="432"/>
    </location>
</feature>
<keyword evidence="7" id="KW-0436">Ligase</keyword>
<evidence type="ECO:0000259" key="6">
    <source>
        <dbReference type="Pfam" id="PF04932"/>
    </source>
</evidence>
<dbReference type="Pfam" id="PF04932">
    <property type="entry name" value="Wzy_C"/>
    <property type="match status" value="1"/>
</dbReference>
<feature type="transmembrane region" description="Helical" evidence="5">
    <location>
        <begin position="57"/>
        <end position="79"/>
    </location>
</feature>
<keyword evidence="2 5" id="KW-0812">Transmembrane</keyword>
<accession>A0A379C320</accession>
<dbReference type="STRING" id="1122949.GCA_000378725_01651"/>
<feature type="domain" description="O-antigen ligase-related" evidence="6">
    <location>
        <begin position="230"/>
        <end position="364"/>
    </location>
</feature>
<comment type="subcellular location">
    <subcellularLocation>
        <location evidence="1">Membrane</location>
        <topology evidence="1">Multi-pass membrane protein</topology>
    </subcellularLocation>
</comment>
<evidence type="ECO:0000313" key="8">
    <source>
        <dbReference type="Proteomes" id="UP000255517"/>
    </source>
</evidence>
<dbReference type="InterPro" id="IPR051533">
    <property type="entry name" value="WaaL-like"/>
</dbReference>
<evidence type="ECO:0000256" key="2">
    <source>
        <dbReference type="ARBA" id="ARBA00022692"/>
    </source>
</evidence>
<evidence type="ECO:0000313" key="7">
    <source>
        <dbReference type="EMBL" id="SUB56633.1"/>
    </source>
</evidence>
<sequence length="452" mass="50963">MVVRTKKLPLIIFMALLVLVSYIFLSTKFFLATMLVFCGIFFVLYDIKIGLCLMAFAYPFLPDIIGLLGFLSMGFVIFLRKILLDQRDFTVDIYGLSIGFFIVLALVNTLTSVNVGGSIRDLGLNCAGVSFVFAMVNSLRKKEDINVFVSVLMVSVLMVALVGIRQIFTGVVMRPEWTDVENSQDIAVRIYSVFTNPNIFAEYLVMTIPLGVGLMWYTKSMKKKMLFMAGVGLLLIALVMTMSRGGWLGIFVAAFIFVLIVDKRLLLLSIPIILIMIPFLPKSILERFISIGSNVDSSILYRTKIYDITFHLIKDNFINGVGFGYIPFKQVFETYIRTMPIYHAHNTFLEIFAEGGIIGLLVFLYMIFSILKNANLYLAKSDDKYIKYLGAGAIASLFGILANGMTEHILYMPRIIFTFWILLGIIISLIRISKNEKLELTKKENLKVEGVS</sequence>
<dbReference type="InterPro" id="IPR007016">
    <property type="entry name" value="O-antigen_ligase-rel_domated"/>
</dbReference>
<feature type="transmembrane region" description="Helical" evidence="5">
    <location>
        <begin position="266"/>
        <end position="285"/>
    </location>
</feature>
<dbReference type="OrthoDB" id="9806320at2"/>
<dbReference type="PANTHER" id="PTHR37422:SF17">
    <property type="entry name" value="O-ANTIGEN LIGASE"/>
    <property type="match status" value="1"/>
</dbReference>
<protein>
    <submittedName>
        <fullName evidence="7">O-antigen ligase RfaL</fullName>
    </submittedName>
</protein>
<keyword evidence="4 5" id="KW-0472">Membrane</keyword>
<name>A0A379C320_9FIRM</name>
<feature type="transmembrane region" description="Helical" evidence="5">
    <location>
        <begin position="388"/>
        <end position="405"/>
    </location>
</feature>
<reference evidence="7 8" key="1">
    <citation type="submission" date="2018-06" db="EMBL/GenBank/DDBJ databases">
        <authorList>
            <consortium name="Pathogen Informatics"/>
            <person name="Doyle S."/>
        </authorList>
    </citation>
    <scope>NUCLEOTIDE SEQUENCE [LARGE SCALE GENOMIC DNA]</scope>
    <source>
        <strain evidence="7 8">NCTC13149</strain>
    </source>
</reference>
<dbReference type="GO" id="GO:0016874">
    <property type="term" value="F:ligase activity"/>
    <property type="evidence" value="ECO:0007669"/>
    <property type="project" value="UniProtKB-KW"/>
</dbReference>
<feature type="transmembrane region" description="Helical" evidence="5">
    <location>
        <begin position="147"/>
        <end position="168"/>
    </location>
</feature>
<dbReference type="RefSeq" id="WP_019035267.1">
    <property type="nucleotide sequence ID" value="NZ_UGSZ01000001.1"/>
</dbReference>
<evidence type="ECO:0000256" key="5">
    <source>
        <dbReference type="SAM" id="Phobius"/>
    </source>
</evidence>
<evidence type="ECO:0000256" key="4">
    <source>
        <dbReference type="ARBA" id="ARBA00023136"/>
    </source>
</evidence>
<feature type="transmembrane region" description="Helical" evidence="5">
    <location>
        <begin position="12"/>
        <end position="45"/>
    </location>
</feature>
<feature type="transmembrane region" description="Helical" evidence="5">
    <location>
        <begin position="199"/>
        <end position="217"/>
    </location>
</feature>
<proteinExistence type="predicted"/>
<evidence type="ECO:0000256" key="3">
    <source>
        <dbReference type="ARBA" id="ARBA00022989"/>
    </source>
</evidence>
<dbReference type="EMBL" id="UGSZ01000001">
    <property type="protein sequence ID" value="SUB56633.1"/>
    <property type="molecule type" value="Genomic_DNA"/>
</dbReference>
<keyword evidence="3 5" id="KW-1133">Transmembrane helix</keyword>
<gene>
    <name evidence="7" type="ORF">NCTC13149_00405</name>
</gene>
<feature type="transmembrane region" description="Helical" evidence="5">
    <location>
        <begin position="348"/>
        <end position="368"/>
    </location>
</feature>
<dbReference type="GO" id="GO:0016020">
    <property type="term" value="C:membrane"/>
    <property type="evidence" value="ECO:0007669"/>
    <property type="project" value="UniProtKB-SubCell"/>
</dbReference>
<dbReference type="AlphaFoldDB" id="A0A379C320"/>
<feature type="transmembrane region" description="Helical" evidence="5">
    <location>
        <begin position="91"/>
        <end position="110"/>
    </location>
</feature>
<feature type="transmembrane region" description="Helical" evidence="5">
    <location>
        <begin position="229"/>
        <end position="260"/>
    </location>
</feature>
<dbReference type="Proteomes" id="UP000255517">
    <property type="component" value="Unassembled WGS sequence"/>
</dbReference>
<organism evidence="7 8">
    <name type="scientific">Peptoniphilus lacrimalis</name>
    <dbReference type="NCBI Taxonomy" id="33031"/>
    <lineage>
        <taxon>Bacteria</taxon>
        <taxon>Bacillati</taxon>
        <taxon>Bacillota</taxon>
        <taxon>Tissierellia</taxon>
        <taxon>Tissierellales</taxon>
        <taxon>Peptoniphilaceae</taxon>
        <taxon>Peptoniphilus</taxon>
    </lineage>
</organism>
<evidence type="ECO:0000256" key="1">
    <source>
        <dbReference type="ARBA" id="ARBA00004141"/>
    </source>
</evidence>
<dbReference type="PANTHER" id="PTHR37422">
    <property type="entry name" value="TEICHURONIC ACID BIOSYNTHESIS PROTEIN TUAE"/>
    <property type="match status" value="1"/>
</dbReference>
<feature type="transmembrane region" description="Helical" evidence="5">
    <location>
        <begin position="122"/>
        <end position="140"/>
    </location>
</feature>